<dbReference type="InterPro" id="IPR015424">
    <property type="entry name" value="PyrdxlP-dep_Trfase"/>
</dbReference>
<gene>
    <name evidence="3" type="ORF">UFOPK3304_01977</name>
</gene>
<name>A0A6J7ELM5_9ZZZZ</name>
<proteinExistence type="predicted"/>
<dbReference type="PANTHER" id="PTHR43586">
    <property type="entry name" value="CYSTEINE DESULFURASE"/>
    <property type="match status" value="1"/>
</dbReference>
<evidence type="ECO:0000259" key="2">
    <source>
        <dbReference type="Pfam" id="PF00266"/>
    </source>
</evidence>
<dbReference type="Pfam" id="PF00266">
    <property type="entry name" value="Aminotran_5"/>
    <property type="match status" value="1"/>
</dbReference>
<sequence length="173" mass="19411">MKDVSPGRYETGTQSLEGQAGTHGALEYMQWVGTMMGQEHLNDNPNHRQRTREIHAGLKAMAIYDRMLVAHLITGLQRLPGIEVRGITNPERFTHRVPTVSITRPDLVPSELAKFLDQHGVYVWDGHSYGIDVIEWLGLQDRGGVVRIGPTHYNTVEEVDTVLSLIGDFVSRL</sequence>
<protein>
    <submittedName>
        <fullName evidence="3">Unannotated protein</fullName>
    </submittedName>
</protein>
<dbReference type="InterPro" id="IPR000192">
    <property type="entry name" value="Aminotrans_V_dom"/>
</dbReference>
<dbReference type="AlphaFoldDB" id="A0A6J7ELM5"/>
<evidence type="ECO:0000313" key="3">
    <source>
        <dbReference type="EMBL" id="CAB4884317.1"/>
    </source>
</evidence>
<feature type="region of interest" description="Disordered" evidence="1">
    <location>
        <begin position="1"/>
        <end position="20"/>
    </location>
</feature>
<evidence type="ECO:0000256" key="1">
    <source>
        <dbReference type="SAM" id="MobiDB-lite"/>
    </source>
</evidence>
<dbReference type="PANTHER" id="PTHR43586:SF21">
    <property type="entry name" value="PYRIDOXAL PHOSPHATE (PLP)-DEPENDENT ASPARTATE AMINOTRANSFERASE SUPERFAMILY"/>
    <property type="match status" value="1"/>
</dbReference>
<organism evidence="3">
    <name type="scientific">freshwater metagenome</name>
    <dbReference type="NCBI Taxonomy" id="449393"/>
    <lineage>
        <taxon>unclassified sequences</taxon>
        <taxon>metagenomes</taxon>
        <taxon>ecological metagenomes</taxon>
    </lineage>
</organism>
<accession>A0A6J7ELM5</accession>
<reference evidence="3" key="1">
    <citation type="submission" date="2020-05" db="EMBL/GenBank/DDBJ databases">
        <authorList>
            <person name="Chiriac C."/>
            <person name="Salcher M."/>
            <person name="Ghai R."/>
            <person name="Kavagutti S V."/>
        </authorList>
    </citation>
    <scope>NUCLEOTIDE SEQUENCE</scope>
</reference>
<dbReference type="SUPFAM" id="SSF53383">
    <property type="entry name" value="PLP-dependent transferases"/>
    <property type="match status" value="1"/>
</dbReference>
<dbReference type="Gene3D" id="3.90.1150.10">
    <property type="entry name" value="Aspartate Aminotransferase, domain 1"/>
    <property type="match status" value="1"/>
</dbReference>
<feature type="domain" description="Aminotransferase class V" evidence="2">
    <location>
        <begin position="56"/>
        <end position="161"/>
    </location>
</feature>
<dbReference type="InterPro" id="IPR015422">
    <property type="entry name" value="PyrdxlP-dep_Trfase_small"/>
</dbReference>
<dbReference type="EMBL" id="CAFBLJ010000195">
    <property type="protein sequence ID" value="CAB4884317.1"/>
    <property type="molecule type" value="Genomic_DNA"/>
</dbReference>